<name>A0AAV4HSN3_9GAST</name>
<reference evidence="2 3" key="1">
    <citation type="journal article" date="2021" name="Elife">
        <title>Chloroplast acquisition without the gene transfer in kleptoplastic sea slugs, Plakobranchus ocellatus.</title>
        <authorList>
            <person name="Maeda T."/>
            <person name="Takahashi S."/>
            <person name="Yoshida T."/>
            <person name="Shimamura S."/>
            <person name="Takaki Y."/>
            <person name="Nagai Y."/>
            <person name="Toyoda A."/>
            <person name="Suzuki Y."/>
            <person name="Arimoto A."/>
            <person name="Ishii H."/>
            <person name="Satoh N."/>
            <person name="Nishiyama T."/>
            <person name="Hasebe M."/>
            <person name="Maruyama T."/>
            <person name="Minagawa J."/>
            <person name="Obokata J."/>
            <person name="Shigenobu S."/>
        </authorList>
    </citation>
    <scope>NUCLEOTIDE SEQUENCE [LARGE SCALE GENOMIC DNA]</scope>
</reference>
<sequence length="88" mass="9957">MTSRQTEPCRRTSTHKQPNSGDDHQQHCPSILNKELSQAFPQMKLKQPKTYKTYSHLRRIEAAGSHSRGASLNLLKASSFDEFDAGSR</sequence>
<organism evidence="2 3">
    <name type="scientific">Elysia marginata</name>
    <dbReference type="NCBI Taxonomy" id="1093978"/>
    <lineage>
        <taxon>Eukaryota</taxon>
        <taxon>Metazoa</taxon>
        <taxon>Spiralia</taxon>
        <taxon>Lophotrochozoa</taxon>
        <taxon>Mollusca</taxon>
        <taxon>Gastropoda</taxon>
        <taxon>Heterobranchia</taxon>
        <taxon>Euthyneura</taxon>
        <taxon>Panpulmonata</taxon>
        <taxon>Sacoglossa</taxon>
        <taxon>Placobranchoidea</taxon>
        <taxon>Plakobranchidae</taxon>
        <taxon>Elysia</taxon>
    </lineage>
</organism>
<accession>A0AAV4HSN3</accession>
<proteinExistence type="predicted"/>
<dbReference type="AlphaFoldDB" id="A0AAV4HSN3"/>
<evidence type="ECO:0000313" key="3">
    <source>
        <dbReference type="Proteomes" id="UP000762676"/>
    </source>
</evidence>
<evidence type="ECO:0000256" key="1">
    <source>
        <dbReference type="SAM" id="MobiDB-lite"/>
    </source>
</evidence>
<dbReference type="EMBL" id="BMAT01012846">
    <property type="protein sequence ID" value="GFS00413.1"/>
    <property type="molecule type" value="Genomic_DNA"/>
</dbReference>
<dbReference type="Proteomes" id="UP000762676">
    <property type="component" value="Unassembled WGS sequence"/>
</dbReference>
<feature type="region of interest" description="Disordered" evidence="1">
    <location>
        <begin position="1"/>
        <end position="29"/>
    </location>
</feature>
<keyword evidence="3" id="KW-1185">Reference proteome</keyword>
<comment type="caution">
    <text evidence="2">The sequence shown here is derived from an EMBL/GenBank/DDBJ whole genome shotgun (WGS) entry which is preliminary data.</text>
</comment>
<gene>
    <name evidence="2" type="ORF">ElyMa_006398400</name>
</gene>
<evidence type="ECO:0000313" key="2">
    <source>
        <dbReference type="EMBL" id="GFS00413.1"/>
    </source>
</evidence>
<protein>
    <submittedName>
        <fullName evidence="2">Uncharacterized protein</fullName>
    </submittedName>
</protein>